<keyword evidence="2" id="KW-0677">Repeat</keyword>
<dbReference type="InterPro" id="IPR001680">
    <property type="entry name" value="WD40_rpt"/>
</dbReference>
<dbReference type="SUPFAM" id="SSF50998">
    <property type="entry name" value="Quinoprotein alcohol dehydrogenase-like"/>
    <property type="match status" value="1"/>
</dbReference>
<evidence type="ECO:0000256" key="1">
    <source>
        <dbReference type="ARBA" id="ARBA00022574"/>
    </source>
</evidence>
<feature type="repeat" description="WD" evidence="3">
    <location>
        <begin position="1258"/>
        <end position="1299"/>
    </location>
</feature>
<feature type="repeat" description="WD" evidence="3">
    <location>
        <begin position="1342"/>
        <end position="1383"/>
    </location>
</feature>
<dbReference type="PROSITE" id="PS50082">
    <property type="entry name" value="WD_REPEATS_2"/>
    <property type="match status" value="14"/>
</dbReference>
<dbReference type="PROSITE" id="PS00678">
    <property type="entry name" value="WD_REPEATS_1"/>
    <property type="match status" value="13"/>
</dbReference>
<feature type="repeat" description="WD" evidence="3">
    <location>
        <begin position="1510"/>
        <end position="1551"/>
    </location>
</feature>
<accession>A0ABP4W0M4</accession>
<dbReference type="PROSITE" id="PS50837">
    <property type="entry name" value="NACHT"/>
    <property type="match status" value="1"/>
</dbReference>
<dbReference type="InterPro" id="IPR001646">
    <property type="entry name" value="5peptide_repeat"/>
</dbReference>
<evidence type="ECO:0000259" key="4">
    <source>
        <dbReference type="PROSITE" id="PS50837"/>
    </source>
</evidence>
<dbReference type="InterPro" id="IPR015943">
    <property type="entry name" value="WD40/YVTN_repeat-like_dom_sf"/>
</dbReference>
<feature type="domain" description="NACHT" evidence="4">
    <location>
        <begin position="735"/>
        <end position="852"/>
    </location>
</feature>
<dbReference type="InterPro" id="IPR011047">
    <property type="entry name" value="Quinoprotein_ADH-like_sf"/>
</dbReference>
<feature type="repeat" description="WD" evidence="3">
    <location>
        <begin position="1426"/>
        <end position="1467"/>
    </location>
</feature>
<dbReference type="InterPro" id="IPR036322">
    <property type="entry name" value="WD40_repeat_dom_sf"/>
</dbReference>
<dbReference type="SUPFAM" id="SSF56300">
    <property type="entry name" value="Metallo-dependent phosphatases"/>
    <property type="match status" value="1"/>
</dbReference>
<dbReference type="PANTHER" id="PTHR19848:SF8">
    <property type="entry name" value="F-BOX AND WD REPEAT DOMAIN CONTAINING 7"/>
    <property type="match status" value="1"/>
</dbReference>
<dbReference type="Gene3D" id="2.130.10.10">
    <property type="entry name" value="YVTN repeat-like/Quinoprotein amine dehydrogenase"/>
    <property type="match status" value="5"/>
</dbReference>
<dbReference type="RefSeq" id="WP_344077320.1">
    <property type="nucleotide sequence ID" value="NZ_BAAALS010000004.1"/>
</dbReference>
<dbReference type="Pfam" id="PF05729">
    <property type="entry name" value="NACHT"/>
    <property type="match status" value="1"/>
</dbReference>
<evidence type="ECO:0000313" key="6">
    <source>
        <dbReference type="Proteomes" id="UP001500655"/>
    </source>
</evidence>
<dbReference type="InterPro" id="IPR027417">
    <property type="entry name" value="P-loop_NTPase"/>
</dbReference>
<dbReference type="SUPFAM" id="SSF52540">
    <property type="entry name" value="P-loop containing nucleoside triphosphate hydrolases"/>
    <property type="match status" value="1"/>
</dbReference>
<sequence>MPPDARPERSIARVLRDGKPVGLAFAVGPRQMVTCAHVVNAALNRKVKEPAPPTDGWPPLVVEFLFAETSPRRSANVTSWLPGGGGRFDLNDVAALALDADVPPGVVILSPHAGDPTGPVQMFGPTPDSSLPGHVQGELMGWVDRARLQIDQDLRGVFRVVKGFSGGPAWRRDTGHVVGVLHASNLDDGANNAYVLAVDLIREAWPALAAPPPVARRPAEPRDPTQLTIMHLSDLRFGADHGFGTVGLTDADRRRDTMQARLLDDVAGLPERPVPWPDLIVVTGNVTSTARREEFEQARAFLTDLAAGLRLGHDRIVVVPGRSDVNLKLCQAHVLTEEAHGHQAVAPYWPKWGPFAGMYGELHGTAFAKDEPWHWAELPELGVAVAGINSTMAQSHLPDDDYGAAGEAQLTWFSNRMADATRRGWLRIGVIHHGPTPDGGLQDADRFGHLLAPHLHAVLHAQAGGGRIARIGIAATPAIGAGGPASYQLLRFTAAGVRVYGRQFNPRTRKFGGDNDISADGNSWWCDVPVDLGPLRTESQPHRLPAINKKPDRTVEQRGDLAARTEKIVTLRWPGAVVNEVVRGDPPIRYLRVSVPGSAGVEQFPIAVMPGGVTRDDIESFATNVASVYRTDTNALSATIVYDGPLIGSDLREWAGSPPRRVALVHFDDFQLVYDLRPFAQRQVAESERDLRYPSDIYVPQRYLELGRDGQPRTVEPREDVLERLREWITDADGHLIVVLGPFGHGKTFLMRELARRMHRDGDRAVPVVIHLRDLEKTHTLDQLVAAQLVAGGENRVDLDRFRYLLAEGRIALFFDGFDELAMRVTYDRAAEHLRALVQAASGRAKVILTSRDHHFISDREVAVTALEANLARAAQLRLIKLVGFDEGQIMRFLLRQLGDKGKAARRFNLLVQVRDLSSLAENPRMLSFIADIEEQRLAQAHRRDGKVTAAILYRELLGQWLDYEHSQVKESGGLGKEDLWAAVTDLAGRLWHTGQEALALSDLGDSAAALGRMTDAVHQPPGAGWTIDETAHLVGARSLLVRDGDGQFTFVHRSVMEWLVCQRIADALRAGDARPADLSLEFSELMVDFLDGLIGRTALSAWVSETLTSPGAEDGMRTNALLCQQRLGIEVVAPLHLTREDLRGRDLSGRDLRRADLSGADLTDARLTGADLSDAQLNTATLRHADLNGANLRYADVTLADLTGARLIGAQLTGANLEGARLRRAALVNAVATEGGLLDADTRGAAFAVSSGLSLQLASGTESILSIAFDDRGELLAAACADGVVRVWDAHTGALVRDLTGHAGGVLSVVFSPDGTRLASGGDDGVVRVWDAHTGALVRDLTGHAGGVLSVVFSPDGTRLASGGDDGVVRVWDAHTGALIRDLTGHIDWVRSVAFSPDGILLASGGAGGVVRVWNAHTGTPVRDLTGHTRGVRSVVFFPDGTRLASGGDDGVVWVWDVLTGALVRDLTGHAGGVLSVVFSPDGTRLASGGGNGVVRVWDVHTGTPVRDLTGHTRGVWSVVFSPDGTCLASGGDDGVVRVWDAHTGALVGDLPGHTRGVWPVVFSRDGTRLASGGDDGVVRVWDAHTGALIRDLTGHTRGVLSVVFSPDGTRLASGGDDGVVRVWDLYTGTLIRPLTGHTDRVRSVAFSPDGTRLASGGADQVVRVWDVHTGALIRDLTGHTRGVLSVVFSPDGTRLASGGDDGVVRVWDVHTGALIRDLTGHTRGVLSVVFSPDGTRLASGGDDGVVRVWDLYTGTLIRPLTGHTDRVRSVAFSPDGTRLASGGADQVVRVWDVHTGTLVRALTRHTDRVRSVVFSPDGSRLATGGGDRVVRVWDAHTGAQLFATIALADGGWAAFGDNLRYKLEGTPNGEFWYVINMCRFEPGELDAYVGGPVKLPLDYRFGARP</sequence>
<keyword evidence="6" id="KW-1185">Reference proteome</keyword>
<gene>
    <name evidence="5" type="ORF">GCM10009681_10010</name>
</gene>
<protein>
    <recommendedName>
        <fullName evidence="4">NACHT domain-containing protein</fullName>
    </recommendedName>
</protein>
<dbReference type="InterPro" id="IPR029052">
    <property type="entry name" value="Metallo-depent_PP-like"/>
</dbReference>
<reference evidence="6" key="1">
    <citation type="journal article" date="2019" name="Int. J. Syst. Evol. Microbiol.">
        <title>The Global Catalogue of Microorganisms (GCM) 10K type strain sequencing project: providing services to taxonomists for standard genome sequencing and annotation.</title>
        <authorList>
            <consortium name="The Broad Institute Genomics Platform"/>
            <consortium name="The Broad Institute Genome Sequencing Center for Infectious Disease"/>
            <person name="Wu L."/>
            <person name="Ma J."/>
        </authorList>
    </citation>
    <scope>NUCLEOTIDE SEQUENCE [LARGE SCALE GENOMIC DNA]</scope>
    <source>
        <strain evidence="6">JCM 13249</strain>
    </source>
</reference>
<dbReference type="InterPro" id="IPR054571">
    <property type="entry name" value="NA-iREase3_dom"/>
</dbReference>
<dbReference type="Gene3D" id="2.160.20.80">
    <property type="entry name" value="E3 ubiquitin-protein ligase SopA"/>
    <property type="match status" value="1"/>
</dbReference>
<dbReference type="Gene3D" id="3.40.50.300">
    <property type="entry name" value="P-loop containing nucleotide triphosphate hydrolases"/>
    <property type="match status" value="1"/>
</dbReference>
<dbReference type="InterPro" id="IPR007111">
    <property type="entry name" value="NACHT_NTPase"/>
</dbReference>
<dbReference type="PROSITE" id="PS50294">
    <property type="entry name" value="WD_REPEATS_REGION"/>
    <property type="match status" value="14"/>
</dbReference>
<dbReference type="Proteomes" id="UP001500655">
    <property type="component" value="Unassembled WGS sequence"/>
</dbReference>
<dbReference type="PANTHER" id="PTHR19848">
    <property type="entry name" value="WD40 REPEAT PROTEIN"/>
    <property type="match status" value="1"/>
</dbReference>
<feature type="repeat" description="WD" evidence="3">
    <location>
        <begin position="1594"/>
        <end position="1635"/>
    </location>
</feature>
<dbReference type="Gene3D" id="3.60.21.10">
    <property type="match status" value="1"/>
</dbReference>
<evidence type="ECO:0000313" key="5">
    <source>
        <dbReference type="EMBL" id="GAA1741311.1"/>
    </source>
</evidence>
<dbReference type="PRINTS" id="PR00320">
    <property type="entry name" value="GPROTEINBRPT"/>
</dbReference>
<organism evidence="5 6">
    <name type="scientific">Luedemannella helvata</name>
    <dbReference type="NCBI Taxonomy" id="349315"/>
    <lineage>
        <taxon>Bacteria</taxon>
        <taxon>Bacillati</taxon>
        <taxon>Actinomycetota</taxon>
        <taxon>Actinomycetes</taxon>
        <taxon>Micromonosporales</taxon>
        <taxon>Micromonosporaceae</taxon>
        <taxon>Luedemannella</taxon>
    </lineage>
</organism>
<evidence type="ECO:0000256" key="2">
    <source>
        <dbReference type="ARBA" id="ARBA00022737"/>
    </source>
</evidence>
<dbReference type="Pfam" id="PF25173">
    <property type="entry name" value="Beta-prop_WDR3_1st"/>
    <property type="match status" value="1"/>
</dbReference>
<feature type="repeat" description="WD" evidence="3">
    <location>
        <begin position="1804"/>
        <end position="1845"/>
    </location>
</feature>
<keyword evidence="1 3" id="KW-0853">WD repeat</keyword>
<dbReference type="SUPFAM" id="SSF141571">
    <property type="entry name" value="Pentapeptide repeat-like"/>
    <property type="match status" value="1"/>
</dbReference>
<proteinExistence type="predicted"/>
<dbReference type="InterPro" id="IPR009003">
    <property type="entry name" value="Peptidase_S1_PA"/>
</dbReference>
<dbReference type="Pfam" id="PF00805">
    <property type="entry name" value="Pentapeptide"/>
    <property type="match status" value="1"/>
</dbReference>
<dbReference type="InterPro" id="IPR020472">
    <property type="entry name" value="WD40_PAC1"/>
</dbReference>
<feature type="repeat" description="WD" evidence="3">
    <location>
        <begin position="1468"/>
        <end position="1509"/>
    </location>
</feature>
<dbReference type="EMBL" id="BAAALS010000004">
    <property type="protein sequence ID" value="GAA1741311.1"/>
    <property type="molecule type" value="Genomic_DNA"/>
</dbReference>
<dbReference type="InterPro" id="IPR019775">
    <property type="entry name" value="WD40_repeat_CS"/>
</dbReference>
<evidence type="ECO:0000256" key="3">
    <source>
        <dbReference type="PROSITE-ProRule" id="PRU00221"/>
    </source>
</evidence>
<feature type="repeat" description="WD" evidence="3">
    <location>
        <begin position="1552"/>
        <end position="1593"/>
    </location>
</feature>
<feature type="repeat" description="WD" evidence="3">
    <location>
        <begin position="1300"/>
        <end position="1341"/>
    </location>
</feature>
<feature type="repeat" description="WD" evidence="3">
    <location>
        <begin position="1678"/>
        <end position="1719"/>
    </location>
</feature>
<comment type="caution">
    <text evidence="5">The sequence shown here is derived from an EMBL/GenBank/DDBJ whole genome shotgun (WGS) entry which is preliminary data.</text>
</comment>
<feature type="repeat" description="WD" evidence="3">
    <location>
        <begin position="1636"/>
        <end position="1677"/>
    </location>
</feature>
<feature type="repeat" description="WD" evidence="3">
    <location>
        <begin position="1720"/>
        <end position="1761"/>
    </location>
</feature>
<dbReference type="Pfam" id="PF00400">
    <property type="entry name" value="WD40"/>
    <property type="match status" value="9"/>
</dbReference>
<dbReference type="SUPFAM" id="SSF50978">
    <property type="entry name" value="WD40 repeat-like"/>
    <property type="match status" value="2"/>
</dbReference>
<dbReference type="Pfam" id="PF22739">
    <property type="entry name" value="NA-iREase3"/>
    <property type="match status" value="1"/>
</dbReference>
<name>A0ABP4W0M4_9ACTN</name>
<dbReference type="CDD" id="cd00200">
    <property type="entry name" value="WD40"/>
    <property type="match status" value="2"/>
</dbReference>
<dbReference type="SUPFAM" id="SSF50494">
    <property type="entry name" value="Trypsin-like serine proteases"/>
    <property type="match status" value="1"/>
</dbReference>
<feature type="repeat" description="WD" evidence="3">
    <location>
        <begin position="1762"/>
        <end position="1803"/>
    </location>
</feature>
<dbReference type="SMART" id="SM00320">
    <property type="entry name" value="WD40"/>
    <property type="match status" value="14"/>
</dbReference>
<feature type="repeat" description="WD" evidence="3">
    <location>
        <begin position="1384"/>
        <end position="1425"/>
    </location>
</feature>